<dbReference type="InterPro" id="IPR036179">
    <property type="entry name" value="Ig-like_dom_sf"/>
</dbReference>
<reference evidence="2" key="2">
    <citation type="submission" date="2023-11" db="UniProtKB">
        <authorList>
            <consortium name="WormBaseParasite"/>
        </authorList>
    </citation>
    <scope>IDENTIFICATION</scope>
</reference>
<organism evidence="1 2">
    <name type="scientific">Schistosoma rodhaini</name>
    <dbReference type="NCBI Taxonomy" id="6188"/>
    <lineage>
        <taxon>Eukaryota</taxon>
        <taxon>Metazoa</taxon>
        <taxon>Spiralia</taxon>
        <taxon>Lophotrochozoa</taxon>
        <taxon>Platyhelminthes</taxon>
        <taxon>Trematoda</taxon>
        <taxon>Digenea</taxon>
        <taxon>Strigeidida</taxon>
        <taxon>Schistosomatoidea</taxon>
        <taxon>Schistosomatidae</taxon>
        <taxon>Schistosoma</taxon>
    </lineage>
</organism>
<dbReference type="Gene3D" id="2.60.40.10">
    <property type="entry name" value="Immunoglobulins"/>
    <property type="match status" value="1"/>
</dbReference>
<name>A0A183QR55_9TREM</name>
<evidence type="ECO:0000313" key="1">
    <source>
        <dbReference type="Proteomes" id="UP000050792"/>
    </source>
</evidence>
<sequence length="291" mass="32528">MIVSIGLVSLILVVVNARIDCGSSVKLEVDFDNVHSHGISYRKATVKKTNPVNLVFNVIGERRPIEIESIDWTYNNVSINIGDNDIQDIYYSTEKTSSGLTVTLHIKVPTSRVAGTWILTINAKDNSKHVGFCYVSCQPVIRSRFGAVRGHEGNPLSVLCEVDGFPEPNQVVWKRVVENEADPTQNRLVPVRNTVFKSHESTKDAIMEWNDASDSTGFYLCTATSPLGSDSLLFEVRIKSKLAPLWPFIGIIAELVVLGIIILIYERTQAKRRREEERTTLLKQNPTGDRC</sequence>
<dbReference type="PROSITE" id="PS50835">
    <property type="entry name" value="IG_LIKE"/>
    <property type="match status" value="1"/>
</dbReference>
<evidence type="ECO:0000313" key="2">
    <source>
        <dbReference type="WBParaSite" id="SRDH1_95060.2"/>
    </source>
</evidence>
<protein>
    <submittedName>
        <fullName evidence="2">Ig-like domain-containing protein</fullName>
    </submittedName>
</protein>
<dbReference type="Proteomes" id="UP000050792">
    <property type="component" value="Unassembled WGS sequence"/>
</dbReference>
<keyword evidence="1" id="KW-1185">Reference proteome</keyword>
<proteinExistence type="predicted"/>
<dbReference type="WBParaSite" id="SRDH1_95060.2">
    <property type="protein sequence ID" value="SRDH1_95060.2"/>
    <property type="gene ID" value="SRDH1_95060"/>
</dbReference>
<reference evidence="1" key="1">
    <citation type="submission" date="2022-06" db="EMBL/GenBank/DDBJ databases">
        <authorList>
            <person name="Berger JAMES D."/>
            <person name="Berger JAMES D."/>
        </authorList>
    </citation>
    <scope>NUCLEOTIDE SEQUENCE [LARGE SCALE GENOMIC DNA]</scope>
</reference>
<accession>A0A183QR55</accession>
<dbReference type="AlphaFoldDB" id="A0A183QR55"/>
<dbReference type="InterPro" id="IPR007110">
    <property type="entry name" value="Ig-like_dom"/>
</dbReference>
<dbReference type="SUPFAM" id="SSF48726">
    <property type="entry name" value="Immunoglobulin"/>
    <property type="match status" value="1"/>
</dbReference>
<dbReference type="InterPro" id="IPR013783">
    <property type="entry name" value="Ig-like_fold"/>
</dbReference>